<evidence type="ECO:0000313" key="14">
    <source>
        <dbReference type="EMBL" id="MEU8134686.1"/>
    </source>
</evidence>
<sequence length="112" mass="12137">MPEPSDLTSSLQDVAAPAERSSTWIPPATGACRSELQLFVDIPEEPAVARIAREEDAKRICARCAVLIECRAEALAASDAEPAGVRGGLTLEERQAIARRRRRRGGRRATGR</sequence>
<evidence type="ECO:0000256" key="6">
    <source>
        <dbReference type="ARBA" id="ARBA00023004"/>
    </source>
</evidence>
<keyword evidence="6" id="KW-0408">Iron</keyword>
<keyword evidence="11" id="KW-0804">Transcription</keyword>
<dbReference type="PANTHER" id="PTHR38839">
    <property type="entry name" value="TRANSCRIPTIONAL REGULATOR WHID-RELATED"/>
    <property type="match status" value="1"/>
</dbReference>
<organism evidence="14 15">
    <name type="scientific">Streptodolium elevatio</name>
    <dbReference type="NCBI Taxonomy" id="3157996"/>
    <lineage>
        <taxon>Bacteria</taxon>
        <taxon>Bacillati</taxon>
        <taxon>Actinomycetota</taxon>
        <taxon>Actinomycetes</taxon>
        <taxon>Kitasatosporales</taxon>
        <taxon>Streptomycetaceae</taxon>
        <taxon>Streptodolium</taxon>
    </lineage>
</organism>
<feature type="region of interest" description="Disordered" evidence="12">
    <location>
        <begin position="1"/>
        <end position="27"/>
    </location>
</feature>
<comment type="subcellular location">
    <subcellularLocation>
        <location evidence="2">Cytoplasm</location>
    </subcellularLocation>
</comment>
<evidence type="ECO:0000256" key="4">
    <source>
        <dbReference type="ARBA" id="ARBA00022485"/>
    </source>
</evidence>
<accession>A0ABV3DG00</accession>
<gene>
    <name evidence="14" type="ORF">AB0C36_14365</name>
</gene>
<feature type="domain" description="4Fe-4S Wbl-type" evidence="13">
    <location>
        <begin position="31"/>
        <end position="96"/>
    </location>
</feature>
<keyword evidence="8" id="KW-0805">Transcription regulation</keyword>
<evidence type="ECO:0000259" key="13">
    <source>
        <dbReference type="PROSITE" id="PS51674"/>
    </source>
</evidence>
<evidence type="ECO:0000256" key="1">
    <source>
        <dbReference type="ARBA" id="ARBA00001966"/>
    </source>
</evidence>
<reference evidence="14 15" key="1">
    <citation type="submission" date="2024-06" db="EMBL/GenBank/DDBJ databases">
        <title>The Natural Products Discovery Center: Release of the First 8490 Sequenced Strains for Exploring Actinobacteria Biosynthetic Diversity.</title>
        <authorList>
            <person name="Kalkreuter E."/>
            <person name="Kautsar S.A."/>
            <person name="Yang D."/>
            <person name="Bader C.D."/>
            <person name="Teijaro C.N."/>
            <person name="Fluegel L."/>
            <person name="Davis C.M."/>
            <person name="Simpson J.R."/>
            <person name="Lauterbach L."/>
            <person name="Steele A.D."/>
            <person name="Gui C."/>
            <person name="Meng S."/>
            <person name="Li G."/>
            <person name="Viehrig K."/>
            <person name="Ye F."/>
            <person name="Su P."/>
            <person name="Kiefer A.F."/>
            <person name="Nichols A."/>
            <person name="Cepeda A.J."/>
            <person name="Yan W."/>
            <person name="Fan B."/>
            <person name="Jiang Y."/>
            <person name="Adhikari A."/>
            <person name="Zheng C.-J."/>
            <person name="Schuster L."/>
            <person name="Cowan T.M."/>
            <person name="Smanski M.J."/>
            <person name="Chevrette M.G."/>
            <person name="De Carvalho L.P.S."/>
            <person name="Shen B."/>
        </authorList>
    </citation>
    <scope>NUCLEOTIDE SEQUENCE [LARGE SCALE GENOMIC DNA]</scope>
    <source>
        <strain evidence="14 15">NPDC048946</strain>
    </source>
</reference>
<dbReference type="PROSITE" id="PS51674">
    <property type="entry name" value="4FE4S_WBL"/>
    <property type="match status" value="1"/>
</dbReference>
<dbReference type="Proteomes" id="UP001551482">
    <property type="component" value="Unassembled WGS sequence"/>
</dbReference>
<name>A0ABV3DG00_9ACTN</name>
<keyword evidence="15" id="KW-1185">Reference proteome</keyword>
<keyword evidence="10" id="KW-1015">Disulfide bond</keyword>
<feature type="compositionally biased region" description="Polar residues" evidence="12">
    <location>
        <begin position="1"/>
        <end position="12"/>
    </location>
</feature>
<evidence type="ECO:0000256" key="3">
    <source>
        <dbReference type="ARBA" id="ARBA00006597"/>
    </source>
</evidence>
<evidence type="ECO:0000256" key="2">
    <source>
        <dbReference type="ARBA" id="ARBA00004496"/>
    </source>
</evidence>
<dbReference type="EMBL" id="JBEZFP010000030">
    <property type="protein sequence ID" value="MEU8134686.1"/>
    <property type="molecule type" value="Genomic_DNA"/>
</dbReference>
<evidence type="ECO:0000256" key="11">
    <source>
        <dbReference type="ARBA" id="ARBA00023163"/>
    </source>
</evidence>
<dbReference type="InterPro" id="IPR003482">
    <property type="entry name" value="Whib"/>
</dbReference>
<dbReference type="Pfam" id="PF02467">
    <property type="entry name" value="Whib"/>
    <property type="match status" value="1"/>
</dbReference>
<comment type="cofactor">
    <cofactor evidence="1">
        <name>[4Fe-4S] cluster</name>
        <dbReference type="ChEBI" id="CHEBI:49883"/>
    </cofactor>
</comment>
<dbReference type="RefSeq" id="WP_358353559.1">
    <property type="nucleotide sequence ID" value="NZ_JBEZFP010000030.1"/>
</dbReference>
<evidence type="ECO:0000256" key="7">
    <source>
        <dbReference type="ARBA" id="ARBA00023014"/>
    </source>
</evidence>
<keyword evidence="7" id="KW-0411">Iron-sulfur</keyword>
<comment type="similarity">
    <text evidence="3">Belongs to the WhiB family.</text>
</comment>
<evidence type="ECO:0000256" key="5">
    <source>
        <dbReference type="ARBA" id="ARBA00022723"/>
    </source>
</evidence>
<keyword evidence="9" id="KW-0238">DNA-binding</keyword>
<protein>
    <submittedName>
        <fullName evidence="14">WhiB family transcriptional regulator</fullName>
    </submittedName>
</protein>
<evidence type="ECO:0000256" key="10">
    <source>
        <dbReference type="ARBA" id="ARBA00023157"/>
    </source>
</evidence>
<evidence type="ECO:0000256" key="9">
    <source>
        <dbReference type="ARBA" id="ARBA00023125"/>
    </source>
</evidence>
<evidence type="ECO:0000256" key="12">
    <source>
        <dbReference type="SAM" id="MobiDB-lite"/>
    </source>
</evidence>
<evidence type="ECO:0000256" key="8">
    <source>
        <dbReference type="ARBA" id="ARBA00023015"/>
    </source>
</evidence>
<keyword evidence="5" id="KW-0479">Metal-binding</keyword>
<keyword evidence="4" id="KW-0004">4Fe-4S</keyword>
<evidence type="ECO:0000313" key="15">
    <source>
        <dbReference type="Proteomes" id="UP001551482"/>
    </source>
</evidence>
<dbReference type="InterPro" id="IPR034768">
    <property type="entry name" value="4FE4S_WBL"/>
</dbReference>
<comment type="caution">
    <text evidence="14">The sequence shown here is derived from an EMBL/GenBank/DDBJ whole genome shotgun (WGS) entry which is preliminary data.</text>
</comment>
<proteinExistence type="inferred from homology"/>